<organism evidence="1 2">
    <name type="scientific">Actinoplanes missouriensis (strain ATCC 14538 / DSM 43046 / CBS 188.64 / JCM 3121 / NBRC 102363 / NCIMB 12654 / NRRL B-3342 / UNCC 431)</name>
    <dbReference type="NCBI Taxonomy" id="512565"/>
    <lineage>
        <taxon>Bacteria</taxon>
        <taxon>Bacillati</taxon>
        <taxon>Actinomycetota</taxon>
        <taxon>Actinomycetes</taxon>
        <taxon>Micromonosporales</taxon>
        <taxon>Micromonosporaceae</taxon>
        <taxon>Actinoplanes</taxon>
    </lineage>
</organism>
<dbReference type="STRING" id="512565.AMIS_66930"/>
<sequence length="34" mass="3698">MCLQPLNQAHYPVGLGGLICVVLSAEIAEEWVPF</sequence>
<reference evidence="1 2" key="1">
    <citation type="submission" date="2012-02" db="EMBL/GenBank/DDBJ databases">
        <title>Complete genome sequence of Actinoplanes missouriensis 431 (= NBRC 102363).</title>
        <authorList>
            <person name="Ohnishi Y."/>
            <person name="Ishikawa J."/>
            <person name="Sekine M."/>
            <person name="Hosoyama A."/>
            <person name="Harada T."/>
            <person name="Narita H."/>
            <person name="Hata T."/>
            <person name="Konno Y."/>
            <person name="Tutikane K."/>
            <person name="Fujita N."/>
            <person name="Horinouchi S."/>
            <person name="Hayakawa M."/>
        </authorList>
    </citation>
    <scope>NUCLEOTIDE SEQUENCE [LARGE SCALE GENOMIC DNA]</scope>
    <source>
        <strain evidence="2">ATCC 14538 / DSM 43046 / CBS 188.64 / JCM 3121 / NBRC 102363 / NCIMB 12654 / NRRL B-3342 / UNCC 431</strain>
    </source>
</reference>
<keyword evidence="2" id="KW-1185">Reference proteome</keyword>
<dbReference type="EMBL" id="AP012319">
    <property type="protein sequence ID" value="BAL91913.1"/>
    <property type="molecule type" value="Genomic_DNA"/>
</dbReference>
<accession>I0HFX6</accession>
<evidence type="ECO:0000313" key="2">
    <source>
        <dbReference type="Proteomes" id="UP000007882"/>
    </source>
</evidence>
<dbReference type="AlphaFoldDB" id="I0HFX6"/>
<dbReference type="KEGG" id="ams:AMIS_66930"/>
<dbReference type="Proteomes" id="UP000007882">
    <property type="component" value="Chromosome"/>
</dbReference>
<proteinExistence type="predicted"/>
<dbReference type="HOGENOM" id="CLU_3371552_0_0_11"/>
<name>I0HFX6_ACTM4</name>
<evidence type="ECO:0000313" key="1">
    <source>
        <dbReference type="EMBL" id="BAL91913.1"/>
    </source>
</evidence>
<protein>
    <submittedName>
        <fullName evidence="1">Uncharacterized protein</fullName>
    </submittedName>
</protein>
<gene>
    <name evidence="1" type="ordered locus">AMIS_66930</name>
</gene>